<evidence type="ECO:0000313" key="8">
    <source>
        <dbReference type="Proteomes" id="UP000078397"/>
    </source>
</evidence>
<protein>
    <submittedName>
        <fullName evidence="7">Transposon polyprotein reverse transcriptase</fullName>
    </submittedName>
</protein>
<dbReference type="Pfam" id="PF07727">
    <property type="entry name" value="RVT_2"/>
    <property type="match status" value="1"/>
</dbReference>
<dbReference type="GO" id="GO:0005739">
    <property type="term" value="C:mitochondrion"/>
    <property type="evidence" value="ECO:0007669"/>
    <property type="project" value="UniProtKB-SubCell"/>
</dbReference>
<evidence type="ECO:0000313" key="7">
    <source>
        <dbReference type="EMBL" id="OAQ57919.1"/>
    </source>
</evidence>
<dbReference type="OrthoDB" id="4961290at2759"/>
<keyword evidence="2" id="KW-0645">Protease</keyword>
<dbReference type="InterPro" id="IPR043502">
    <property type="entry name" value="DNA/RNA_pol_sf"/>
</dbReference>
<gene>
    <name evidence="7" type="ORF">VFPPC_11808</name>
</gene>
<evidence type="ECO:0000256" key="2">
    <source>
        <dbReference type="ARBA" id="ARBA00022750"/>
    </source>
</evidence>
<name>A0A179EYE3_METCM</name>
<evidence type="ECO:0000256" key="3">
    <source>
        <dbReference type="ARBA" id="ARBA00022884"/>
    </source>
</evidence>
<dbReference type="Proteomes" id="UP000078397">
    <property type="component" value="Unassembled WGS sequence"/>
</dbReference>
<dbReference type="CDD" id="cd09272">
    <property type="entry name" value="RNase_HI_RT_Ty1"/>
    <property type="match status" value="1"/>
</dbReference>
<dbReference type="GO" id="GO:0005634">
    <property type="term" value="C:nucleus"/>
    <property type="evidence" value="ECO:0007669"/>
    <property type="project" value="UniProtKB-ARBA"/>
</dbReference>
<dbReference type="EMBL" id="LSBJ02000021">
    <property type="protein sequence ID" value="OAQ57919.1"/>
    <property type="molecule type" value="Genomic_DNA"/>
</dbReference>
<accession>A0A179EYE3</accession>
<organism evidence="7 8">
    <name type="scientific">Pochonia chlamydosporia 170</name>
    <dbReference type="NCBI Taxonomy" id="1380566"/>
    <lineage>
        <taxon>Eukaryota</taxon>
        <taxon>Fungi</taxon>
        <taxon>Dikarya</taxon>
        <taxon>Ascomycota</taxon>
        <taxon>Pezizomycotina</taxon>
        <taxon>Sordariomycetes</taxon>
        <taxon>Hypocreomycetidae</taxon>
        <taxon>Hypocreales</taxon>
        <taxon>Clavicipitaceae</taxon>
        <taxon>Pochonia</taxon>
    </lineage>
</organism>
<dbReference type="Pfam" id="PF13976">
    <property type="entry name" value="gag_pre-integrs"/>
    <property type="match status" value="1"/>
</dbReference>
<keyword evidence="7" id="KW-0808">Transferase</keyword>
<dbReference type="InterPro" id="IPR013103">
    <property type="entry name" value="RVT_2"/>
</dbReference>
<dbReference type="InterPro" id="IPR012337">
    <property type="entry name" value="RNaseH-like_sf"/>
</dbReference>
<dbReference type="GO" id="GO:0015074">
    <property type="term" value="P:DNA integration"/>
    <property type="evidence" value="ECO:0007669"/>
    <property type="project" value="InterPro"/>
</dbReference>
<dbReference type="PROSITE" id="PS50994">
    <property type="entry name" value="INTEGRASE"/>
    <property type="match status" value="1"/>
</dbReference>
<comment type="subcellular location">
    <subcellularLocation>
        <location evidence="1">Mitochondrion</location>
    </subcellularLocation>
</comment>
<keyword evidence="7" id="KW-0548">Nucleotidyltransferase</keyword>
<feature type="compositionally biased region" description="Polar residues" evidence="5">
    <location>
        <begin position="269"/>
        <end position="278"/>
    </location>
</feature>
<dbReference type="GeneID" id="28853872"/>
<reference evidence="7 8" key="1">
    <citation type="journal article" date="2016" name="PLoS Pathog.">
        <title>Biosynthesis of antibiotic leucinostatins in bio-control fungus Purpureocillium lilacinum and their inhibition on phytophthora revealed by genome mining.</title>
        <authorList>
            <person name="Wang G."/>
            <person name="Liu Z."/>
            <person name="Lin R."/>
            <person name="Li E."/>
            <person name="Mao Z."/>
            <person name="Ling J."/>
            <person name="Yang Y."/>
            <person name="Yin W.B."/>
            <person name="Xie B."/>
        </authorList>
    </citation>
    <scope>NUCLEOTIDE SEQUENCE [LARGE SCALE GENOMIC DNA]</scope>
    <source>
        <strain evidence="7">170</strain>
    </source>
</reference>
<keyword evidence="3" id="KW-0694">RNA-binding</keyword>
<dbReference type="KEGG" id="pchm:VFPPC_11808"/>
<dbReference type="InterPro" id="IPR001584">
    <property type="entry name" value="Integrase_cat-core"/>
</dbReference>
<feature type="region of interest" description="Disordered" evidence="5">
    <location>
        <begin position="1013"/>
        <end position="1032"/>
    </location>
</feature>
<dbReference type="RefSeq" id="XP_018136171.1">
    <property type="nucleotide sequence ID" value="XM_018289878.1"/>
</dbReference>
<keyword evidence="2" id="KW-0378">Hydrolase</keyword>
<keyword evidence="7" id="KW-0695">RNA-directed DNA polymerase</keyword>
<feature type="region of interest" description="Disordered" evidence="5">
    <location>
        <begin position="963"/>
        <end position="990"/>
    </location>
</feature>
<feature type="region of interest" description="Disordered" evidence="5">
    <location>
        <begin position="255"/>
        <end position="299"/>
    </location>
</feature>
<dbReference type="InterPro" id="IPR036397">
    <property type="entry name" value="RNaseH_sf"/>
</dbReference>
<comment type="caution">
    <text evidence="7">The sequence shown here is derived from an EMBL/GenBank/DDBJ whole genome shotgun (WGS) entry which is preliminary data.</text>
</comment>
<keyword evidence="2" id="KW-0064">Aspartyl protease</keyword>
<dbReference type="PANTHER" id="PTHR11439:SF463">
    <property type="entry name" value="REVERSE TRANSCRIPTASE TY1_COPIA-TYPE DOMAIN-CONTAINING PROTEIN"/>
    <property type="match status" value="1"/>
</dbReference>
<proteinExistence type="predicted"/>
<dbReference type="STRING" id="1380566.A0A179EYE3"/>
<evidence type="ECO:0000259" key="6">
    <source>
        <dbReference type="PROSITE" id="PS50994"/>
    </source>
</evidence>
<dbReference type="GO" id="GO:0003723">
    <property type="term" value="F:RNA binding"/>
    <property type="evidence" value="ECO:0007669"/>
    <property type="project" value="UniProtKB-KW"/>
</dbReference>
<dbReference type="GO" id="GO:0003964">
    <property type="term" value="F:RNA-directed DNA polymerase activity"/>
    <property type="evidence" value="ECO:0007669"/>
    <property type="project" value="UniProtKB-KW"/>
</dbReference>
<dbReference type="InterPro" id="IPR054722">
    <property type="entry name" value="PolX-like_BBD"/>
</dbReference>
<keyword evidence="8" id="KW-1185">Reference proteome</keyword>
<dbReference type="Gene3D" id="3.30.420.10">
    <property type="entry name" value="Ribonuclease H-like superfamily/Ribonuclease H"/>
    <property type="match status" value="1"/>
</dbReference>
<dbReference type="SUPFAM" id="SSF56672">
    <property type="entry name" value="DNA/RNA polymerases"/>
    <property type="match status" value="1"/>
</dbReference>
<dbReference type="PANTHER" id="PTHR11439">
    <property type="entry name" value="GAG-POL-RELATED RETROTRANSPOSON"/>
    <property type="match status" value="1"/>
</dbReference>
<sequence length="1741" mass="196225">MTDSKMDEVKDCRKLKGKTNFVSWKREFERAAKTNDILEYLTGEEVVPSKPRKEDYFEKPGGIDTRRFTRAMSAQAQTATPSTESDAEMHDIQTMVSTSDSLRWQIEIREHEKAKERMKLAGKMLDSWVCEGIKIEIEEFADAKKAYDFIKKRYAVTNERARDDLLNVLHELKLDDCSSMTEYTNKVRQVKADLKTVRYHMTDDMLATVLLHGLPPNYRDFKEKYDWIRSTKPDDSPDLDYLYERLHVEEVKQTRLKEGKKAKDRVKKTASSYSNNPSGGAGSIGSRRPKREDKSQLKCTYPGCGKIGHTEETCWTKEPSKAPRSFKDRIAANTDNKPIDGMGATTETNLTTFRDAYSVADDLGTAPSPAPHANAADISPQTRNVSASMELQRWGGASAGDWQYRESGLSTRTLGAFLVGTSCTPDTWLADTGANMHIVNNIKWFKKGTFRPFNDCSIDLSTADESTTLEVKGGGAVRVILKNPDGIPVTVSLSEVAYAPQGKCNLFSGGMFAQKAKLTGVYNDKYMTWIDGKGHKIGHATFESGLYHLDAGRAPSSLESGEIVAATVDFDDPVWKWHRRLGHLGFQNMLKLLDSSTGMEITAAQVRAKLKAVCPVCAVTRALVKIPRDPAKRHAQRPGQMVHVDGWGPYPIEGFDGTKYFLFITDDCTRYTWTARFNRKYQLFEVFKSLINFIQKTYNITIRCCRLDNEFERGPIGRWCDKHSIAREPIEPYAHYQNGVAERTNRTIRERTSPMVQETSISGQVSKIISEKGTELLRISKIPENLWPEAIQHAVWLKNRTPARALRKKDAKTPYEALKGDKPTLTRERIWGSRAYVTYPQEFRTTAEMTKLHSPRGWLGYFVGCESEAMYHIYSPEKHKVYRIGTARVEDGEGLDDPHDAPCLEDRVPTRDVEISDQLVPDADNDVTDDQSSNDGEAPPLLAETESSMNLHLPDAEDTTHQLQPVEGDTDTDHESDDDATEPGIVSRYFDQPRHAGMVKRMIIADNTVVAPEGSRQATHEQTRVGRDVSTEASDVDDDSWYYSDDGKVSEAYWTFAAKHGNRHMKNYLPDEAKCDCGLVSRTSRVPGAPIPSGFASVGHLEEGEPSDDECVQGSTSLATCNYRRSDGTYESWTIRPFQSTIAGETSLREDYEQYAGRKKRKVSKGLAALRDEVSTRKKRNGQSQIRGISEDTDDAIIQDTQQTFKNGRHKFAFGLSAHGDRRKSPLELMLKDKTDAKYHNAKTEELTSHKERGTWDIVPLPKGIKPVTSRWVTTDKCGPDGRITRHKARLVARGFQQEKGIDYEETFASVVKPASTRILLAIAAVLSWPVHQSDIKTAFLNSNLDRPVYMKSPKDTKLPPGYCLLLLRALYGLKQSPRAWYQKLRTTLQTWGWRMSAFDPCVFINDNAGLILEVHVDDINVMGKDLQKILDFKIKISQTFPMTDEGECSWYLGMHVEQKPGKIRIHQKKYIDEIVAKYGFRNVAPVKTPLDKNIRLSIQEGYIAHPKFRTEYQSKVGSLNFASNQTRPDIAFTTGYVARYSSNPTQKHMDAVDRIFAYLKNDPEKGIVYSGKYGLRLAGFVDSDFAGCEDSRRSTTGWVFTLAGGPVSWSSQRQKTVATSTMDAEYIAGAEAAKEAVWIRNFINDLRIPGVHIDTVPLYIDSNSALKLTRNPEFHSRSKHIDVKHHFIREKVDEGVINTMRVNTKDNLADVFTKALPRPAHEDLVNRLSLLSGGDPEKAQ</sequence>
<dbReference type="Pfam" id="PF22936">
    <property type="entry name" value="Pol_BBD"/>
    <property type="match status" value="1"/>
</dbReference>
<evidence type="ECO:0000256" key="4">
    <source>
        <dbReference type="ARBA" id="ARBA00023128"/>
    </source>
</evidence>
<keyword evidence="4" id="KW-0496">Mitochondrion</keyword>
<dbReference type="GO" id="GO:0004190">
    <property type="term" value="F:aspartic-type endopeptidase activity"/>
    <property type="evidence" value="ECO:0007669"/>
    <property type="project" value="UniProtKB-KW"/>
</dbReference>
<evidence type="ECO:0000256" key="5">
    <source>
        <dbReference type="SAM" id="MobiDB-lite"/>
    </source>
</evidence>
<dbReference type="SUPFAM" id="SSF53098">
    <property type="entry name" value="Ribonuclease H-like"/>
    <property type="match status" value="1"/>
</dbReference>
<feature type="domain" description="Integrase catalytic" evidence="6">
    <location>
        <begin position="634"/>
        <end position="822"/>
    </location>
</feature>
<evidence type="ECO:0000256" key="1">
    <source>
        <dbReference type="ARBA" id="ARBA00004173"/>
    </source>
</evidence>
<feature type="region of interest" description="Disordered" evidence="5">
    <location>
        <begin position="915"/>
        <end position="941"/>
    </location>
</feature>
<dbReference type="Pfam" id="PF14223">
    <property type="entry name" value="Retrotran_gag_2"/>
    <property type="match status" value="1"/>
</dbReference>
<feature type="compositionally biased region" description="Acidic residues" evidence="5">
    <location>
        <begin position="968"/>
        <end position="981"/>
    </location>
</feature>
<feature type="compositionally biased region" description="Basic and acidic residues" evidence="5">
    <location>
        <begin position="1018"/>
        <end position="1030"/>
    </location>
</feature>
<dbReference type="InterPro" id="IPR025724">
    <property type="entry name" value="GAG-pre-integrase_dom"/>
</dbReference>